<name>A0A395J4V4_9HELO</name>
<keyword evidence="2" id="KW-1185">Reference proteome</keyword>
<organism evidence="1 2">
    <name type="scientific">Monilinia fructigena</name>
    <dbReference type="NCBI Taxonomy" id="38457"/>
    <lineage>
        <taxon>Eukaryota</taxon>
        <taxon>Fungi</taxon>
        <taxon>Dikarya</taxon>
        <taxon>Ascomycota</taxon>
        <taxon>Pezizomycotina</taxon>
        <taxon>Leotiomycetes</taxon>
        <taxon>Helotiales</taxon>
        <taxon>Sclerotiniaceae</taxon>
        <taxon>Monilinia</taxon>
    </lineage>
</organism>
<proteinExistence type="predicted"/>
<dbReference type="Proteomes" id="UP000249056">
    <property type="component" value="Unassembled WGS sequence"/>
</dbReference>
<protein>
    <submittedName>
        <fullName evidence="1">Uncharacterized protein</fullName>
    </submittedName>
</protein>
<sequence>MDTIELRKGQGIGQLPVGLDEDKIFNLVDRSYHQTLVIQYAQIGLCNSSALSKAFIPALECLYCRNSTNPLDLQKSSFNHANRCSRITSRP</sequence>
<gene>
    <name evidence="1" type="ORF">DID88_006374</name>
</gene>
<reference evidence="1 2" key="1">
    <citation type="submission" date="2018-06" db="EMBL/GenBank/DDBJ databases">
        <title>Genome Sequence of the Brown Rot Fungal Pathogen Monilinia fructigena.</title>
        <authorList>
            <person name="Landi L."/>
            <person name="De Miccolis Angelini R.M."/>
            <person name="Pollastro S."/>
            <person name="Abate D."/>
            <person name="Faretra F."/>
            <person name="Romanazzi G."/>
        </authorList>
    </citation>
    <scope>NUCLEOTIDE SEQUENCE [LARGE SCALE GENOMIC DNA]</scope>
    <source>
        <strain evidence="1 2">Mfrg269</strain>
    </source>
</reference>
<dbReference type="AlphaFoldDB" id="A0A395J4V4"/>
<comment type="caution">
    <text evidence="1">The sequence shown here is derived from an EMBL/GenBank/DDBJ whole genome shotgun (WGS) entry which is preliminary data.</text>
</comment>
<evidence type="ECO:0000313" key="2">
    <source>
        <dbReference type="Proteomes" id="UP000249056"/>
    </source>
</evidence>
<evidence type="ECO:0000313" key="1">
    <source>
        <dbReference type="EMBL" id="RAL66693.1"/>
    </source>
</evidence>
<dbReference type="EMBL" id="QKRW01000006">
    <property type="protein sequence ID" value="RAL66693.1"/>
    <property type="molecule type" value="Genomic_DNA"/>
</dbReference>
<accession>A0A395J4V4</accession>